<dbReference type="InterPro" id="IPR000209">
    <property type="entry name" value="Peptidase_S8/S53_dom"/>
</dbReference>
<evidence type="ECO:0000256" key="8">
    <source>
        <dbReference type="SAM" id="SignalP"/>
    </source>
</evidence>
<dbReference type="Pfam" id="PF00082">
    <property type="entry name" value="Peptidase_S8"/>
    <property type="match status" value="1"/>
</dbReference>
<keyword evidence="2 6" id="KW-0645">Protease</keyword>
<dbReference type="EMBL" id="JACHXG010000006">
    <property type="protein sequence ID" value="MBB3090145.1"/>
    <property type="molecule type" value="Genomic_DNA"/>
</dbReference>
<feature type="region of interest" description="Disordered" evidence="7">
    <location>
        <begin position="30"/>
        <end position="51"/>
    </location>
</feature>
<proteinExistence type="inferred from homology"/>
<keyword evidence="4 6" id="KW-0720">Serine protease</keyword>
<dbReference type="InterPro" id="IPR015500">
    <property type="entry name" value="Peptidase_S8_subtilisin-rel"/>
</dbReference>
<evidence type="ECO:0000256" key="6">
    <source>
        <dbReference type="PROSITE-ProRule" id="PRU01240"/>
    </source>
</evidence>
<comment type="caution">
    <text evidence="10">The sequence shown here is derived from an EMBL/GenBank/DDBJ whole genome shotgun (WGS) entry which is preliminary data.</text>
</comment>
<evidence type="ECO:0000256" key="7">
    <source>
        <dbReference type="SAM" id="MobiDB-lite"/>
    </source>
</evidence>
<organism evidence="10 11">
    <name type="scientific">Nocardioides albus</name>
    <dbReference type="NCBI Taxonomy" id="1841"/>
    <lineage>
        <taxon>Bacteria</taxon>
        <taxon>Bacillati</taxon>
        <taxon>Actinomycetota</taxon>
        <taxon>Actinomycetes</taxon>
        <taxon>Propionibacteriales</taxon>
        <taxon>Nocardioidaceae</taxon>
        <taxon>Nocardioides</taxon>
    </lineage>
</organism>
<evidence type="ECO:0000256" key="3">
    <source>
        <dbReference type="ARBA" id="ARBA00022801"/>
    </source>
</evidence>
<evidence type="ECO:0000256" key="5">
    <source>
        <dbReference type="PIRSR" id="PIRSR615500-1"/>
    </source>
</evidence>
<dbReference type="PANTHER" id="PTHR43806:SF11">
    <property type="entry name" value="CEREVISIN-RELATED"/>
    <property type="match status" value="1"/>
</dbReference>
<dbReference type="RefSeq" id="WP_183546618.1">
    <property type="nucleotide sequence ID" value="NZ_BMQT01000006.1"/>
</dbReference>
<dbReference type="InterPro" id="IPR046450">
    <property type="entry name" value="PA_dom_sf"/>
</dbReference>
<keyword evidence="3 6" id="KW-0378">Hydrolase</keyword>
<gene>
    <name evidence="10" type="ORF">FHS12_003097</name>
</gene>
<dbReference type="PROSITE" id="PS00138">
    <property type="entry name" value="SUBTILASE_SER"/>
    <property type="match status" value="1"/>
</dbReference>
<dbReference type="PRINTS" id="PR00723">
    <property type="entry name" value="SUBTILISIN"/>
</dbReference>
<keyword evidence="11" id="KW-1185">Reference proteome</keyword>
<name>A0A7W5F9E3_9ACTN</name>
<dbReference type="InterPro" id="IPR050131">
    <property type="entry name" value="Peptidase_S8_subtilisin-like"/>
</dbReference>
<feature type="active site" description="Charge relay system" evidence="5 6">
    <location>
        <position position="273"/>
    </location>
</feature>
<dbReference type="PANTHER" id="PTHR43806">
    <property type="entry name" value="PEPTIDASE S8"/>
    <property type="match status" value="1"/>
</dbReference>
<dbReference type="GO" id="GO:0006508">
    <property type="term" value="P:proteolysis"/>
    <property type="evidence" value="ECO:0007669"/>
    <property type="project" value="UniProtKB-KW"/>
</dbReference>
<evidence type="ECO:0000256" key="4">
    <source>
        <dbReference type="ARBA" id="ARBA00022825"/>
    </source>
</evidence>
<dbReference type="Proteomes" id="UP000577707">
    <property type="component" value="Unassembled WGS sequence"/>
</dbReference>
<evidence type="ECO:0000256" key="2">
    <source>
        <dbReference type="ARBA" id="ARBA00022670"/>
    </source>
</evidence>
<dbReference type="PROSITE" id="PS51892">
    <property type="entry name" value="SUBTILASE"/>
    <property type="match status" value="1"/>
</dbReference>
<dbReference type="GO" id="GO:0004252">
    <property type="term" value="F:serine-type endopeptidase activity"/>
    <property type="evidence" value="ECO:0007669"/>
    <property type="project" value="UniProtKB-UniRule"/>
</dbReference>
<protein>
    <submittedName>
        <fullName evidence="10">Subtilisin family serine protease</fullName>
    </submittedName>
</protein>
<feature type="chain" id="PRO_5031088897" evidence="8">
    <location>
        <begin position="30"/>
        <end position="1255"/>
    </location>
</feature>
<dbReference type="Gene3D" id="3.50.30.30">
    <property type="match status" value="1"/>
</dbReference>
<evidence type="ECO:0000313" key="10">
    <source>
        <dbReference type="EMBL" id="MBB3090145.1"/>
    </source>
</evidence>
<dbReference type="Gene3D" id="3.40.50.200">
    <property type="entry name" value="Peptidase S8/S53 domain"/>
    <property type="match status" value="1"/>
</dbReference>
<reference evidence="10 11" key="1">
    <citation type="submission" date="2020-08" db="EMBL/GenBank/DDBJ databases">
        <title>Genomic Encyclopedia of Type Strains, Phase III (KMG-III): the genomes of soil and plant-associated and newly described type strains.</title>
        <authorList>
            <person name="Whitman W."/>
        </authorList>
    </citation>
    <scope>NUCLEOTIDE SEQUENCE [LARGE SCALE GENOMIC DNA]</scope>
    <source>
        <strain evidence="10 11">CECT 3302</strain>
    </source>
</reference>
<feature type="signal peptide" evidence="8">
    <location>
        <begin position="1"/>
        <end position="29"/>
    </location>
</feature>
<dbReference type="SUPFAM" id="SSF52025">
    <property type="entry name" value="PA domain"/>
    <property type="match status" value="1"/>
</dbReference>
<dbReference type="InterPro" id="IPR023828">
    <property type="entry name" value="Peptidase_S8_Ser-AS"/>
</dbReference>
<feature type="active site" description="Charge relay system" evidence="5 6">
    <location>
        <position position="241"/>
    </location>
</feature>
<sequence length="1255" mass="129228">MPSSPSWRKCVVAMAALGLVVVSGSGAQAAEPGASGADDEGIRSVTEPSGHHKTVTLVTGDVVDARVDGAGRVLSAGLRAAEGADHGSVVWQDGQHTYVVPDGVQSMIDAGRLDLGLFDVTTLIASGYDDAHRDTLPVIVQYAGGRSPRAAVAGTDPGVALPSVGGAALSIDKDQAAEAWDGLRPTSGARAAGSVRKIWLDAQVHGTAVPDLGTPTVPLTGAPQAHARGVDGTGVTVAVLDTGYDLGHPDLAGQVTTSRSFIPGEQVDDLNGHGTHTASTVAGTGAASDGRYAGMAPGADLMVGKVLDNSGSGATSGIIAGMQWAVAEGADIVSMSLGNDASTSCNSVDTLALEALSDRALFVVAAGNSSRHATVSTPGCSPAALTVGALDRKNMTAPFSSRGPAVGGDWAKPDIASQGVGVVAANAGGREAHAYAASSGTSMATPHVAGAAALALQDDPNLTPAKLKAVLTSAAAPTETPVPEQGAGPLDIGRAVDQTVFAAPNQTLGDFDYPQADLAPTKATITLTNRSDQPAELDLSLSPVLGDDGETPVEGLVGLATDSVVVPAAGTAAVSLDLDPTVEIPAAAYGVVTGRLLASGTDGQRVVAPYAVHLEEPSANLTVRAVDRHGDPAADPSTFQLFDEHRDTARRYTIGYPQAGSTTIRVPHGAYALSATVMTRDEPGNVGSVASLSQLYRSEIDVDGDTTVTLDARDAEEITWKTNRPSEAAGFAMGLSYEMTDDGAIRAGFLQTIPMLTKAIYAEPARDDRLAFVASARLSAPRLEMTSSGGHTVDDVPVQLAPEFSDGGSAELVHIGKGSPENFAKHDIDGKVVLLDAGTGGGNANTWSTAAVAGGAVGVLAAVPDSVGRFQVSGSGAKLPQITVTWQDSLALQAELAEGPVTMSWSGTPLASSPYLYNLARYRTDAIVPGVERVGDPELARVDADHHTQGGQTTYASNVQVKVPGLAGQYAGGTTLQLAAPLRRTEFYTADPDVAWTTIASRGFGGTTYGSSFDGPRTMTAGSKEHSSWFKAPYGATRNTYDRPMMSRTANRLSFAIAPYGDAGGHDSTADYRDNGTRQLLLDGVPHPQTNGQYVLPQKKAEVTFRQTWARPISPADQMGLAYRAEWRFPTSPDDQGAQPLLVPVVDVPSDLTNQVPSGTDVRIPLAAVMDTEDGPLDLARVSLDYAFGDQSRVDEVTGWTPARVQRTAAGWFAIVPGDAAPGTFAHLRVSMADGSGSEVDQTMVRAFRTGQPTS</sequence>
<evidence type="ECO:0000256" key="1">
    <source>
        <dbReference type="ARBA" id="ARBA00011073"/>
    </source>
</evidence>
<keyword evidence="8" id="KW-0732">Signal</keyword>
<comment type="similarity">
    <text evidence="1 6">Belongs to the peptidase S8 family.</text>
</comment>
<evidence type="ECO:0000313" key="11">
    <source>
        <dbReference type="Proteomes" id="UP000577707"/>
    </source>
</evidence>
<dbReference type="SUPFAM" id="SSF52743">
    <property type="entry name" value="Subtilisin-like"/>
    <property type="match status" value="1"/>
</dbReference>
<dbReference type="InterPro" id="IPR036852">
    <property type="entry name" value="Peptidase_S8/S53_dom_sf"/>
</dbReference>
<feature type="domain" description="Peptidase S8/S53" evidence="9">
    <location>
        <begin position="232"/>
        <end position="488"/>
    </location>
</feature>
<feature type="active site" description="Charge relay system" evidence="5 6">
    <location>
        <position position="442"/>
    </location>
</feature>
<dbReference type="AlphaFoldDB" id="A0A7W5F9E3"/>
<accession>A0A7W5F9E3</accession>
<evidence type="ECO:0000259" key="9">
    <source>
        <dbReference type="Pfam" id="PF00082"/>
    </source>
</evidence>